<dbReference type="GO" id="GO:0016616">
    <property type="term" value="F:oxidoreductase activity, acting on the CH-OH group of donors, NAD or NADP as acceptor"/>
    <property type="evidence" value="ECO:0007669"/>
    <property type="project" value="UniProtKB-ARBA"/>
</dbReference>
<dbReference type="Pfam" id="PF00248">
    <property type="entry name" value="Aldo_ket_red"/>
    <property type="match status" value="1"/>
</dbReference>
<dbReference type="EMBL" id="NXNI01000002">
    <property type="protein sequence ID" value="PCR88846.1"/>
    <property type="molecule type" value="Genomic_DNA"/>
</dbReference>
<gene>
    <name evidence="5" type="ORF">CP557_20410</name>
</gene>
<comment type="similarity">
    <text evidence="1">Belongs to the aldo/keto reductase family.</text>
</comment>
<dbReference type="PROSITE" id="PS00798">
    <property type="entry name" value="ALDOKETO_REDUCTASE_1"/>
    <property type="match status" value="1"/>
</dbReference>
<keyword evidence="6" id="KW-1185">Reference proteome</keyword>
<sequence>MFDREAYRLGFGTYSLTGEDGIDALATAIDSGYRHLDTARLYGNETEVGTAIETAAVDRDDLFVATKIAHFEEPEKTPEYVRNGVEESLSRLGVDTIDLLYHHWPRGDDEIETVLPVFNELVEAGHVEHVGVSNYTPSDLELADDLLEPSLYAAQAEMHPFLPQDDLRAAVRDRDAYFVAYSPIAQGDVFDAPAISAVADKHDVNEAVVSLAWLLSKDGVVPIPRSETSDHIRSNRDALDVELDDDDIERIDGIDRRLRCEDPSWMEWE</sequence>
<evidence type="ECO:0000313" key="5">
    <source>
        <dbReference type="EMBL" id="PCR88846.1"/>
    </source>
</evidence>
<proteinExistence type="inferred from homology"/>
<feature type="domain" description="NADP-dependent oxidoreductase" evidence="4">
    <location>
        <begin position="8"/>
        <end position="255"/>
    </location>
</feature>
<dbReference type="PROSITE" id="PS00062">
    <property type="entry name" value="ALDOKETO_REDUCTASE_2"/>
    <property type="match status" value="1"/>
</dbReference>
<evidence type="ECO:0000259" key="4">
    <source>
        <dbReference type="Pfam" id="PF00248"/>
    </source>
</evidence>
<dbReference type="InterPro" id="IPR023210">
    <property type="entry name" value="NADP_OxRdtase_dom"/>
</dbReference>
<dbReference type="InterPro" id="IPR018170">
    <property type="entry name" value="Aldo/ket_reductase_CS"/>
</dbReference>
<dbReference type="PIRSF" id="PIRSF000097">
    <property type="entry name" value="AKR"/>
    <property type="match status" value="1"/>
</dbReference>
<organism evidence="5 6">
    <name type="scientific">Natrinema ejinorense</name>
    <dbReference type="NCBI Taxonomy" id="373386"/>
    <lineage>
        <taxon>Archaea</taxon>
        <taxon>Methanobacteriati</taxon>
        <taxon>Methanobacteriota</taxon>
        <taxon>Stenosarchaea group</taxon>
        <taxon>Halobacteria</taxon>
        <taxon>Halobacteriales</taxon>
        <taxon>Natrialbaceae</taxon>
        <taxon>Natrinema</taxon>
    </lineage>
</organism>
<dbReference type="PANTHER" id="PTHR43827:SF3">
    <property type="entry name" value="NADP-DEPENDENT OXIDOREDUCTASE DOMAIN-CONTAINING PROTEIN"/>
    <property type="match status" value="1"/>
</dbReference>
<protein>
    <submittedName>
        <fullName evidence="5">Aldo/keto reductase</fullName>
    </submittedName>
</protein>
<reference evidence="5 6" key="1">
    <citation type="submission" date="2017-09" db="EMBL/GenBank/DDBJ databases">
        <title>Genome sequences of Natrinema ejinorence JCM 13890T.</title>
        <authorList>
            <person name="Roh S.W."/>
            <person name="Kim Y.B."/>
            <person name="Kim J.Y."/>
        </authorList>
    </citation>
    <scope>NUCLEOTIDE SEQUENCE [LARGE SCALE GENOMIC DNA]</scope>
    <source>
        <strain evidence="5 6">JCM 13890</strain>
    </source>
</reference>
<keyword evidence="3" id="KW-0560">Oxidoreductase</keyword>
<dbReference type="AlphaFoldDB" id="A0A2A5QPR4"/>
<name>A0A2A5QPR4_9EURY</name>
<dbReference type="PRINTS" id="PR00069">
    <property type="entry name" value="ALDKETRDTASE"/>
</dbReference>
<dbReference type="SUPFAM" id="SSF51430">
    <property type="entry name" value="NAD(P)-linked oxidoreductase"/>
    <property type="match status" value="1"/>
</dbReference>
<evidence type="ECO:0000256" key="3">
    <source>
        <dbReference type="ARBA" id="ARBA00023002"/>
    </source>
</evidence>
<dbReference type="Gene3D" id="3.20.20.100">
    <property type="entry name" value="NADP-dependent oxidoreductase domain"/>
    <property type="match status" value="1"/>
</dbReference>
<dbReference type="OrthoDB" id="275427at2157"/>
<accession>A0A2A5QPR4</accession>
<dbReference type="InterPro" id="IPR020471">
    <property type="entry name" value="AKR"/>
</dbReference>
<comment type="caution">
    <text evidence="5">The sequence shown here is derived from an EMBL/GenBank/DDBJ whole genome shotgun (WGS) entry which is preliminary data.</text>
</comment>
<dbReference type="RefSeq" id="WP_097381863.1">
    <property type="nucleotide sequence ID" value="NZ_NXNI01000002.1"/>
</dbReference>
<dbReference type="InterPro" id="IPR036812">
    <property type="entry name" value="NAD(P)_OxRdtase_dom_sf"/>
</dbReference>
<evidence type="ECO:0000256" key="2">
    <source>
        <dbReference type="ARBA" id="ARBA00022857"/>
    </source>
</evidence>
<dbReference type="PANTHER" id="PTHR43827">
    <property type="entry name" value="2,5-DIKETO-D-GLUCONIC ACID REDUCTASE"/>
    <property type="match status" value="1"/>
</dbReference>
<dbReference type="Proteomes" id="UP000219689">
    <property type="component" value="Unassembled WGS sequence"/>
</dbReference>
<keyword evidence="2" id="KW-0521">NADP</keyword>
<evidence type="ECO:0000256" key="1">
    <source>
        <dbReference type="ARBA" id="ARBA00007905"/>
    </source>
</evidence>
<evidence type="ECO:0000313" key="6">
    <source>
        <dbReference type="Proteomes" id="UP000219689"/>
    </source>
</evidence>